<evidence type="ECO:0000313" key="2">
    <source>
        <dbReference type="Proteomes" id="UP000054166"/>
    </source>
</evidence>
<name>A0A0C3FXL1_PILCF</name>
<sequence length="58" mass="6331">MGGRWVLNSPSQDSYSHPCDCAKSAPKRKVFCALVERAVSTQPQLQRTASKHCSGVLL</sequence>
<evidence type="ECO:0000313" key="1">
    <source>
        <dbReference type="EMBL" id="KIM84279.1"/>
    </source>
</evidence>
<proteinExistence type="predicted"/>
<dbReference type="HOGENOM" id="CLU_2979898_0_0_1"/>
<accession>A0A0C3FXL1</accession>
<gene>
    <name evidence="1" type="ORF">PILCRDRAFT_818619</name>
</gene>
<reference evidence="2" key="2">
    <citation type="submission" date="2015-01" db="EMBL/GenBank/DDBJ databases">
        <title>Evolutionary Origins and Diversification of the Mycorrhizal Mutualists.</title>
        <authorList>
            <consortium name="DOE Joint Genome Institute"/>
            <consortium name="Mycorrhizal Genomics Consortium"/>
            <person name="Kohler A."/>
            <person name="Kuo A."/>
            <person name="Nagy L.G."/>
            <person name="Floudas D."/>
            <person name="Copeland A."/>
            <person name="Barry K.W."/>
            <person name="Cichocki N."/>
            <person name="Veneault-Fourrey C."/>
            <person name="LaButti K."/>
            <person name="Lindquist E.A."/>
            <person name="Lipzen A."/>
            <person name="Lundell T."/>
            <person name="Morin E."/>
            <person name="Murat C."/>
            <person name="Riley R."/>
            <person name="Ohm R."/>
            <person name="Sun H."/>
            <person name="Tunlid A."/>
            <person name="Henrissat B."/>
            <person name="Grigoriev I.V."/>
            <person name="Hibbett D.S."/>
            <person name="Martin F."/>
        </authorList>
    </citation>
    <scope>NUCLEOTIDE SEQUENCE [LARGE SCALE GENOMIC DNA]</scope>
    <source>
        <strain evidence="2">F 1598</strain>
    </source>
</reference>
<organism evidence="1 2">
    <name type="scientific">Piloderma croceum (strain F 1598)</name>
    <dbReference type="NCBI Taxonomy" id="765440"/>
    <lineage>
        <taxon>Eukaryota</taxon>
        <taxon>Fungi</taxon>
        <taxon>Dikarya</taxon>
        <taxon>Basidiomycota</taxon>
        <taxon>Agaricomycotina</taxon>
        <taxon>Agaricomycetes</taxon>
        <taxon>Agaricomycetidae</taxon>
        <taxon>Atheliales</taxon>
        <taxon>Atheliaceae</taxon>
        <taxon>Piloderma</taxon>
    </lineage>
</organism>
<dbReference type="InParanoid" id="A0A0C3FXL1"/>
<dbReference type="Proteomes" id="UP000054166">
    <property type="component" value="Unassembled WGS sequence"/>
</dbReference>
<protein>
    <submittedName>
        <fullName evidence="1">Uncharacterized protein</fullName>
    </submittedName>
</protein>
<reference evidence="1 2" key="1">
    <citation type="submission" date="2014-04" db="EMBL/GenBank/DDBJ databases">
        <authorList>
            <consortium name="DOE Joint Genome Institute"/>
            <person name="Kuo A."/>
            <person name="Tarkka M."/>
            <person name="Buscot F."/>
            <person name="Kohler A."/>
            <person name="Nagy L.G."/>
            <person name="Floudas D."/>
            <person name="Copeland A."/>
            <person name="Barry K.W."/>
            <person name="Cichocki N."/>
            <person name="Veneault-Fourrey C."/>
            <person name="LaButti K."/>
            <person name="Lindquist E.A."/>
            <person name="Lipzen A."/>
            <person name="Lundell T."/>
            <person name="Morin E."/>
            <person name="Murat C."/>
            <person name="Sun H."/>
            <person name="Tunlid A."/>
            <person name="Henrissat B."/>
            <person name="Grigoriev I.V."/>
            <person name="Hibbett D.S."/>
            <person name="Martin F."/>
            <person name="Nordberg H.P."/>
            <person name="Cantor M.N."/>
            <person name="Hua S.X."/>
        </authorList>
    </citation>
    <scope>NUCLEOTIDE SEQUENCE [LARGE SCALE GENOMIC DNA]</scope>
    <source>
        <strain evidence="1 2">F 1598</strain>
    </source>
</reference>
<keyword evidence="2" id="KW-1185">Reference proteome</keyword>
<dbReference type="EMBL" id="KN832988">
    <property type="protein sequence ID" value="KIM84279.1"/>
    <property type="molecule type" value="Genomic_DNA"/>
</dbReference>
<dbReference type="AlphaFoldDB" id="A0A0C3FXL1"/>